<sequence length="631" mass="72187">MTLVFLRKISKIFSLWNRTRKELFLIAALIVLVFYYSFLNSSINIGPTKRWRIPATSYPYSILDELSYVRPHIVNSGICALPKLNPFAKSVTQYEPGPVFARCGRMDWVRCYNSKCHLIEEVLENFASLTCEFRDILPSSDKNNLTLGTASIIRENESYSPNQSDLIKVSCKGINITDGKLVKWSGNVMALRPVPTPPAKKGSINVQIIAFDTLSANGFRRLMPNSWIELRTTLRATVMKGYSTIGDGMASALLPILTGKTEIELLNEKNENSHIFDRVQFLYRKLKELGYRTAFFEDIPFKGTFLDRFSSNYQIADHHFHKSFLEDGSDVKRYCIGGTSEIRLIFNITNQFMDLDGNRFGFTYVADVTAHDFSMVQTADVELEKLLLDFQRQREDTLLVIVSDHGPRTRVRDTWQGKLEERLPLLVLMLPRNLMLKRHHAAKALADNSDTITTPYDLHATLADVLGIREEGMKRGLTLLESIPKNRSCSDVGVEPHWCFCLQWMNLTASDPMFRRTAYALVQFINSLLKEVGFKCARRNVSSIEWVRQDIPSGGLMPNTVSFSQVNPNYQIRVVLRPDNAVYEATMLHIEKEDRLVIKAGHISRINYDEYVPFCVAKTHPHLMPFCRCEY</sequence>
<protein>
    <submittedName>
        <fullName evidence="1">Uncharacterized protein</fullName>
    </submittedName>
</protein>
<accession>A0ACC0KBW8</accession>
<keyword evidence="2" id="KW-1185">Reference proteome</keyword>
<evidence type="ECO:0000313" key="1">
    <source>
        <dbReference type="EMBL" id="KAI8433854.1"/>
    </source>
</evidence>
<dbReference type="Proteomes" id="UP001064048">
    <property type="component" value="Chromosome 29"/>
</dbReference>
<name>A0ACC0KBW8_CHOFU</name>
<evidence type="ECO:0000313" key="2">
    <source>
        <dbReference type="Proteomes" id="UP001064048"/>
    </source>
</evidence>
<proteinExistence type="predicted"/>
<organism evidence="1 2">
    <name type="scientific">Choristoneura fumiferana</name>
    <name type="common">Spruce budworm moth</name>
    <name type="synonym">Archips fumiferana</name>
    <dbReference type="NCBI Taxonomy" id="7141"/>
    <lineage>
        <taxon>Eukaryota</taxon>
        <taxon>Metazoa</taxon>
        <taxon>Ecdysozoa</taxon>
        <taxon>Arthropoda</taxon>
        <taxon>Hexapoda</taxon>
        <taxon>Insecta</taxon>
        <taxon>Pterygota</taxon>
        <taxon>Neoptera</taxon>
        <taxon>Endopterygota</taxon>
        <taxon>Lepidoptera</taxon>
        <taxon>Glossata</taxon>
        <taxon>Ditrysia</taxon>
        <taxon>Tortricoidea</taxon>
        <taxon>Tortricidae</taxon>
        <taxon>Tortricinae</taxon>
        <taxon>Choristoneura</taxon>
    </lineage>
</organism>
<gene>
    <name evidence="1" type="ORF">MSG28_015806</name>
</gene>
<comment type="caution">
    <text evidence="1">The sequence shown here is derived from an EMBL/GenBank/DDBJ whole genome shotgun (WGS) entry which is preliminary data.</text>
</comment>
<reference evidence="1 2" key="1">
    <citation type="journal article" date="2022" name="Genome Biol. Evol.">
        <title>The Spruce Budworm Genome: Reconstructing the Evolutionary History of Antifreeze Proteins.</title>
        <authorList>
            <person name="Beliveau C."/>
            <person name="Gagne P."/>
            <person name="Picq S."/>
            <person name="Vernygora O."/>
            <person name="Keeling C.I."/>
            <person name="Pinkney K."/>
            <person name="Doucet D."/>
            <person name="Wen F."/>
            <person name="Johnston J.S."/>
            <person name="Maaroufi H."/>
            <person name="Boyle B."/>
            <person name="Laroche J."/>
            <person name="Dewar K."/>
            <person name="Juretic N."/>
            <person name="Blackburn G."/>
            <person name="Nisole A."/>
            <person name="Brunet B."/>
            <person name="Brandao M."/>
            <person name="Lumley L."/>
            <person name="Duan J."/>
            <person name="Quan G."/>
            <person name="Lucarotti C.J."/>
            <person name="Roe A.D."/>
            <person name="Sperling F.A.H."/>
            <person name="Levesque R.C."/>
            <person name="Cusson M."/>
        </authorList>
    </citation>
    <scope>NUCLEOTIDE SEQUENCE [LARGE SCALE GENOMIC DNA]</scope>
    <source>
        <strain evidence="1">Glfc:IPQL:Cfum</strain>
    </source>
</reference>
<dbReference type="EMBL" id="CM046129">
    <property type="protein sequence ID" value="KAI8433854.1"/>
    <property type="molecule type" value="Genomic_DNA"/>
</dbReference>